<name>A0A7R9GLQ7_9CRUS</name>
<feature type="compositionally biased region" description="Low complexity" evidence="1">
    <location>
        <begin position="40"/>
        <end position="71"/>
    </location>
</feature>
<dbReference type="Proteomes" id="UP000678499">
    <property type="component" value="Unassembled WGS sequence"/>
</dbReference>
<accession>A0A7R9GLQ7</accession>
<evidence type="ECO:0000313" key="2">
    <source>
        <dbReference type="EMBL" id="CAD7285109.1"/>
    </source>
</evidence>
<dbReference type="AlphaFoldDB" id="A0A7R9GLQ7"/>
<protein>
    <submittedName>
        <fullName evidence="2">Uncharacterized protein</fullName>
    </submittedName>
</protein>
<organism evidence="2">
    <name type="scientific">Notodromas monacha</name>
    <dbReference type="NCBI Taxonomy" id="399045"/>
    <lineage>
        <taxon>Eukaryota</taxon>
        <taxon>Metazoa</taxon>
        <taxon>Ecdysozoa</taxon>
        <taxon>Arthropoda</taxon>
        <taxon>Crustacea</taxon>
        <taxon>Oligostraca</taxon>
        <taxon>Ostracoda</taxon>
        <taxon>Podocopa</taxon>
        <taxon>Podocopida</taxon>
        <taxon>Cypridocopina</taxon>
        <taxon>Cypridoidea</taxon>
        <taxon>Cyprididae</taxon>
        <taxon>Notodromas</taxon>
    </lineage>
</organism>
<evidence type="ECO:0000256" key="1">
    <source>
        <dbReference type="SAM" id="MobiDB-lite"/>
    </source>
</evidence>
<feature type="non-terminal residue" evidence="2">
    <location>
        <position position="1"/>
    </location>
</feature>
<keyword evidence="3" id="KW-1185">Reference proteome</keyword>
<proteinExistence type="predicted"/>
<sequence length="300" mass="32058">MALWSVLVSDAQQEPVILGSRPSISKQVVRHSGSARAFHSSTPSTGSNTNNSGGAVSASNSGLGSSSGSTSRNEHVVVLNDLDVSRQGTGQLKPPYTILYQDGLKVTVLDAPGLHNKDPISDSHSISSPAFNNIPAWQQDQYFPFGTSITNPFGQSLPYWHLQQQQQQRLYNPNNPLLNPGFGNLAQHQQPLMMTFPNGLMGGFGQQHGPLMVPATANNYPLNPYSQFLQNPFGVAPGQAALLGSNVGAGSSGGFLADVQDLGEHLTIVPSSSGVGLKELQTQNNYKKQPHLRLNPWSPL</sequence>
<reference evidence="2" key="1">
    <citation type="submission" date="2020-11" db="EMBL/GenBank/DDBJ databases">
        <authorList>
            <person name="Tran Van P."/>
        </authorList>
    </citation>
    <scope>NUCLEOTIDE SEQUENCE</scope>
</reference>
<gene>
    <name evidence="2" type="ORF">NMOB1V02_LOCUS12711</name>
</gene>
<evidence type="ECO:0000313" key="3">
    <source>
        <dbReference type="Proteomes" id="UP000678499"/>
    </source>
</evidence>
<dbReference type="EMBL" id="OA893785">
    <property type="protein sequence ID" value="CAD7285109.1"/>
    <property type="molecule type" value="Genomic_DNA"/>
</dbReference>
<feature type="region of interest" description="Disordered" evidence="1">
    <location>
        <begin position="30"/>
        <end position="72"/>
    </location>
</feature>
<dbReference type="EMBL" id="CAJPEX010011748">
    <property type="protein sequence ID" value="CAG0925261.1"/>
    <property type="molecule type" value="Genomic_DNA"/>
</dbReference>